<feature type="non-terminal residue" evidence="1">
    <location>
        <position position="1"/>
    </location>
</feature>
<dbReference type="EMBL" id="JASPKZ010007183">
    <property type="protein sequence ID" value="KAJ9586211.1"/>
    <property type="molecule type" value="Genomic_DNA"/>
</dbReference>
<feature type="non-terminal residue" evidence="1">
    <location>
        <position position="98"/>
    </location>
</feature>
<keyword evidence="2" id="KW-1185">Reference proteome</keyword>
<accession>A0AAD8EDP1</accession>
<dbReference type="AlphaFoldDB" id="A0AAD8EDP1"/>
<dbReference type="Proteomes" id="UP001233999">
    <property type="component" value="Unassembled WGS sequence"/>
</dbReference>
<reference evidence="1" key="1">
    <citation type="journal article" date="2023" name="IScience">
        <title>Live-bearing cockroach genome reveals convergent evolutionary mechanisms linked to viviparity in insects and beyond.</title>
        <authorList>
            <person name="Fouks B."/>
            <person name="Harrison M.C."/>
            <person name="Mikhailova A.A."/>
            <person name="Marchal E."/>
            <person name="English S."/>
            <person name="Carruthers M."/>
            <person name="Jennings E.C."/>
            <person name="Chiamaka E.L."/>
            <person name="Frigard R.A."/>
            <person name="Pippel M."/>
            <person name="Attardo G.M."/>
            <person name="Benoit J.B."/>
            <person name="Bornberg-Bauer E."/>
            <person name="Tobe S.S."/>
        </authorList>
    </citation>
    <scope>NUCLEOTIDE SEQUENCE</scope>
    <source>
        <strain evidence="1">Stay&amp;Tobe</strain>
    </source>
</reference>
<name>A0AAD8EDP1_DIPPU</name>
<evidence type="ECO:0000313" key="1">
    <source>
        <dbReference type="EMBL" id="KAJ9586211.1"/>
    </source>
</evidence>
<reference evidence="1" key="2">
    <citation type="submission" date="2023-05" db="EMBL/GenBank/DDBJ databases">
        <authorList>
            <person name="Fouks B."/>
        </authorList>
    </citation>
    <scope>NUCLEOTIDE SEQUENCE</scope>
    <source>
        <strain evidence="1">Stay&amp;Tobe</strain>
        <tissue evidence="1">Testes</tissue>
    </source>
</reference>
<evidence type="ECO:0000313" key="2">
    <source>
        <dbReference type="Proteomes" id="UP001233999"/>
    </source>
</evidence>
<organism evidence="1 2">
    <name type="scientific">Diploptera punctata</name>
    <name type="common">Pacific beetle cockroach</name>
    <dbReference type="NCBI Taxonomy" id="6984"/>
    <lineage>
        <taxon>Eukaryota</taxon>
        <taxon>Metazoa</taxon>
        <taxon>Ecdysozoa</taxon>
        <taxon>Arthropoda</taxon>
        <taxon>Hexapoda</taxon>
        <taxon>Insecta</taxon>
        <taxon>Pterygota</taxon>
        <taxon>Neoptera</taxon>
        <taxon>Polyneoptera</taxon>
        <taxon>Dictyoptera</taxon>
        <taxon>Blattodea</taxon>
        <taxon>Blaberoidea</taxon>
        <taxon>Blaberidae</taxon>
        <taxon>Diplopterinae</taxon>
        <taxon>Diploptera</taxon>
    </lineage>
</organism>
<proteinExistence type="predicted"/>
<protein>
    <submittedName>
        <fullName evidence="1">Uncharacterized protein</fullName>
    </submittedName>
</protein>
<comment type="caution">
    <text evidence="1">The sequence shown here is derived from an EMBL/GenBank/DDBJ whole genome shotgun (WGS) entry which is preliminary data.</text>
</comment>
<sequence length="98" mass="10832">KITEHNFHQRDQLPSIIYNSLPAISKSGSNHNHSRLSPVNLVDGKALSTPSDATDQLQHLMRFETLQVCRLVIDCRVRSKIPGMSGATAILATRNPDT</sequence>
<gene>
    <name evidence="1" type="ORF">L9F63_020120</name>
</gene>